<dbReference type="PANTHER" id="PTHR47875:SF1">
    <property type="entry name" value="PEPTIDYL-PROLYL CIS-TRANS ISOMERASE CYP28, CHLOROPLASTIC"/>
    <property type="match status" value="1"/>
</dbReference>
<keyword evidence="1" id="KW-0732">Signal</keyword>
<dbReference type="Pfam" id="PF00160">
    <property type="entry name" value="Pro_isomerase"/>
    <property type="match status" value="1"/>
</dbReference>
<feature type="domain" description="PPIase cyclophilin-type" evidence="2">
    <location>
        <begin position="138"/>
        <end position="345"/>
    </location>
</feature>
<dbReference type="InterPro" id="IPR044178">
    <property type="entry name" value="CYP28-like"/>
</dbReference>
<dbReference type="PROSITE" id="PS50072">
    <property type="entry name" value="CSA_PPIASE_2"/>
    <property type="match status" value="1"/>
</dbReference>
<evidence type="ECO:0000256" key="1">
    <source>
        <dbReference type="SAM" id="SignalP"/>
    </source>
</evidence>
<dbReference type="PANTHER" id="PTHR47875">
    <property type="entry name" value="PEPTIDYL-PROLYL CIS-TRANS ISOMERASE CYP28, CHLOROPLASTIC"/>
    <property type="match status" value="1"/>
</dbReference>
<proteinExistence type="predicted"/>
<dbReference type="SUPFAM" id="SSF50891">
    <property type="entry name" value="Cyclophilin-like"/>
    <property type="match status" value="1"/>
</dbReference>
<organism evidence="3">
    <name type="scientific">Attheya septentrionalis</name>
    <dbReference type="NCBI Taxonomy" id="420275"/>
    <lineage>
        <taxon>Eukaryota</taxon>
        <taxon>Sar</taxon>
        <taxon>Stramenopiles</taxon>
        <taxon>Ochrophyta</taxon>
        <taxon>Bacillariophyta</taxon>
        <taxon>Coscinodiscophyceae</taxon>
        <taxon>Chaetocerotophycidae</taxon>
        <taxon>Chaetocerotales</taxon>
        <taxon>Attheyaceae</taxon>
        <taxon>Attheya</taxon>
    </lineage>
</organism>
<accession>A0A7S2UKN4</accession>
<gene>
    <name evidence="3" type="ORF">ASEP1449_LOCUS14773</name>
</gene>
<name>A0A7S2UKN4_9STRA</name>
<dbReference type="GO" id="GO:0003755">
    <property type="term" value="F:peptidyl-prolyl cis-trans isomerase activity"/>
    <property type="evidence" value="ECO:0007669"/>
    <property type="project" value="InterPro"/>
</dbReference>
<protein>
    <recommendedName>
        <fullName evidence="2">PPIase cyclophilin-type domain-containing protein</fullName>
    </recommendedName>
</protein>
<reference evidence="3" key="1">
    <citation type="submission" date="2021-01" db="EMBL/GenBank/DDBJ databases">
        <authorList>
            <person name="Corre E."/>
            <person name="Pelletier E."/>
            <person name="Niang G."/>
            <person name="Scheremetjew M."/>
            <person name="Finn R."/>
            <person name="Kale V."/>
            <person name="Holt S."/>
            <person name="Cochrane G."/>
            <person name="Meng A."/>
            <person name="Brown T."/>
            <person name="Cohen L."/>
        </authorList>
    </citation>
    <scope>NUCLEOTIDE SEQUENCE</scope>
    <source>
        <strain evidence="3">CCMP2084</strain>
    </source>
</reference>
<evidence type="ECO:0000259" key="2">
    <source>
        <dbReference type="PROSITE" id="PS50072"/>
    </source>
</evidence>
<feature type="signal peptide" evidence="1">
    <location>
        <begin position="1"/>
        <end position="24"/>
    </location>
</feature>
<sequence>MAMTRVLLPVAVLLLGVWVSCVTAWSSSPIVSSPSLATSRLEAFSISRPRRKTTSTQLLALSSNHDEDSSKASVDRRSFVGQWAMACSLASFMTGITPTKASAMSTSDAEITDKIYLEFKGIPNNNVNSEDGIPSVDRIVIGLFGKDEPQPVGIVKQLVSPTGYSTPCKPPDTTRLLEKERLESKKVYKSCVEGEDNGVTYDMSAVWRIDANRRIDVGSVTGKFVSRYPPNFESSSSLTHDAPGVVSVRRGNEGGFGFTIYPGAGGGEGILDEDNIVVGRVLEGMDVVERLNAVPVVQSSSINYMALTGGPKGQTAPTRACRYGGPMYCNELKPLKKILMIKTGIL</sequence>
<dbReference type="PROSITE" id="PS51257">
    <property type="entry name" value="PROKAR_LIPOPROTEIN"/>
    <property type="match status" value="1"/>
</dbReference>
<dbReference type="InterPro" id="IPR029000">
    <property type="entry name" value="Cyclophilin-like_dom_sf"/>
</dbReference>
<feature type="chain" id="PRO_5030901163" description="PPIase cyclophilin-type domain-containing protein" evidence="1">
    <location>
        <begin position="25"/>
        <end position="346"/>
    </location>
</feature>
<dbReference type="InterPro" id="IPR002130">
    <property type="entry name" value="Cyclophilin-type_PPIase_dom"/>
</dbReference>
<dbReference type="EMBL" id="HBHQ01021864">
    <property type="protein sequence ID" value="CAD9822939.1"/>
    <property type="molecule type" value="Transcribed_RNA"/>
</dbReference>
<evidence type="ECO:0000313" key="3">
    <source>
        <dbReference type="EMBL" id="CAD9822939.1"/>
    </source>
</evidence>
<dbReference type="Gene3D" id="2.40.100.10">
    <property type="entry name" value="Cyclophilin-like"/>
    <property type="match status" value="1"/>
</dbReference>
<dbReference type="AlphaFoldDB" id="A0A7S2UKN4"/>